<evidence type="ECO:0000313" key="5">
    <source>
        <dbReference type="Proteomes" id="UP000198307"/>
    </source>
</evidence>
<dbReference type="RefSeq" id="WP_089345616.1">
    <property type="nucleotide sequence ID" value="NZ_CP067131.1"/>
</dbReference>
<dbReference type="Proteomes" id="UP000198307">
    <property type="component" value="Unassembled WGS sequence"/>
</dbReference>
<evidence type="ECO:0000313" key="4">
    <source>
        <dbReference type="EMBL" id="SNT76296.1"/>
    </source>
</evidence>
<dbReference type="FunFam" id="3.40.50.720:FF:000084">
    <property type="entry name" value="Short-chain dehydrogenase reductase"/>
    <property type="match status" value="1"/>
</dbReference>
<reference evidence="4 5" key="1">
    <citation type="submission" date="2017-07" db="EMBL/GenBank/DDBJ databases">
        <authorList>
            <person name="Sun Z.S."/>
            <person name="Albrecht U."/>
            <person name="Echele G."/>
            <person name="Lee C.C."/>
        </authorList>
    </citation>
    <scope>NUCLEOTIDE SEQUENCE [LARGE SCALE GENOMIC DNA]</scope>
    <source>
        <strain evidence="4 5">DSM 14827</strain>
    </source>
</reference>
<dbReference type="AlphaFoldDB" id="A0A239Q215"/>
<dbReference type="InterPro" id="IPR020904">
    <property type="entry name" value="Sc_DH/Rdtase_CS"/>
</dbReference>
<dbReference type="PRINTS" id="PR01397">
    <property type="entry name" value="DHBDHDRGNASE"/>
</dbReference>
<protein>
    <submittedName>
        <fullName evidence="4">2,3-dihydro-2,3-dihydroxybenzoate dehydrogenase</fullName>
    </submittedName>
</protein>
<dbReference type="OrthoDB" id="9779623at2"/>
<dbReference type="EMBL" id="FZQB01000018">
    <property type="protein sequence ID" value="SNT76296.1"/>
    <property type="molecule type" value="Genomic_DNA"/>
</dbReference>
<evidence type="ECO:0000256" key="2">
    <source>
        <dbReference type="ARBA" id="ARBA00023002"/>
    </source>
</evidence>
<keyword evidence="5" id="KW-1185">Reference proteome</keyword>
<feature type="domain" description="Ketoreductase" evidence="3">
    <location>
        <begin position="9"/>
        <end position="196"/>
    </location>
</feature>
<evidence type="ECO:0000256" key="1">
    <source>
        <dbReference type="ARBA" id="ARBA00006484"/>
    </source>
</evidence>
<evidence type="ECO:0000259" key="3">
    <source>
        <dbReference type="SMART" id="SM00822"/>
    </source>
</evidence>
<dbReference type="SMART" id="SM00822">
    <property type="entry name" value="PKS_KR"/>
    <property type="match status" value="1"/>
</dbReference>
<organism evidence="4 5">
    <name type="scientific">Paracoccus seriniphilus</name>
    <dbReference type="NCBI Taxonomy" id="184748"/>
    <lineage>
        <taxon>Bacteria</taxon>
        <taxon>Pseudomonadati</taxon>
        <taxon>Pseudomonadota</taxon>
        <taxon>Alphaproteobacteria</taxon>
        <taxon>Rhodobacterales</taxon>
        <taxon>Paracoccaceae</taxon>
        <taxon>Paracoccus</taxon>
    </lineage>
</organism>
<keyword evidence="2" id="KW-0560">Oxidoreductase</keyword>
<dbReference type="PANTHER" id="PTHR24321">
    <property type="entry name" value="DEHYDROGENASES, SHORT CHAIN"/>
    <property type="match status" value="1"/>
</dbReference>
<dbReference type="SUPFAM" id="SSF51735">
    <property type="entry name" value="NAD(P)-binding Rossmann-fold domains"/>
    <property type="match status" value="1"/>
</dbReference>
<name>A0A239Q215_9RHOB</name>
<comment type="similarity">
    <text evidence="1">Belongs to the short-chain dehydrogenases/reductases (SDR) family.</text>
</comment>
<dbReference type="Pfam" id="PF13561">
    <property type="entry name" value="adh_short_C2"/>
    <property type="match status" value="1"/>
</dbReference>
<dbReference type="InterPro" id="IPR057326">
    <property type="entry name" value="KR_dom"/>
</dbReference>
<accession>A0A239Q215</accession>
<dbReference type="Gene3D" id="3.40.50.720">
    <property type="entry name" value="NAD(P)-binding Rossmann-like Domain"/>
    <property type="match status" value="1"/>
</dbReference>
<dbReference type="PROSITE" id="PS00061">
    <property type="entry name" value="ADH_SHORT"/>
    <property type="match status" value="1"/>
</dbReference>
<dbReference type="GO" id="GO:0019290">
    <property type="term" value="P:siderophore biosynthetic process"/>
    <property type="evidence" value="ECO:0007669"/>
    <property type="project" value="InterPro"/>
</dbReference>
<dbReference type="InterPro" id="IPR003560">
    <property type="entry name" value="DHB_DH"/>
</dbReference>
<gene>
    <name evidence="4" type="ORF">SAMN05444959_1185</name>
</gene>
<dbReference type="PANTHER" id="PTHR24321:SF13">
    <property type="entry name" value="2,3-DIHYDRO-2,3-DIHYDROXYBENZOATE DEHYDROGENASE"/>
    <property type="match status" value="1"/>
</dbReference>
<proteinExistence type="inferred from homology"/>
<dbReference type="InterPro" id="IPR002347">
    <property type="entry name" value="SDR_fam"/>
</dbReference>
<sequence length="255" mass="26358">MQLTGFEGQTALVTGAAGGIGLAMVSLLRQSGANVLATDMPRMLEGKSDEPGLIWKPLDVRDENAVEPAFEAAAAAFGPVSLVAHAAGVLANKPILETSADEWARVTQINAGGTFHVLRAAGRHMAPRRKGAIVVIGSNAGGIPRQDMASYAASKAAAAMLTRCAGLEFAQFGLRCNLVAPGSTLTPMQTGMWADDRGAERVIAGDLATHRTGIPLGKLATPEDIAQAAMFLLSEQAGHITMADLYVDGGATLRA</sequence>
<dbReference type="GO" id="GO:0008667">
    <property type="term" value="F:2,3-dihydro-2,3-dihydroxybenzoate dehydrogenase activity"/>
    <property type="evidence" value="ECO:0007669"/>
    <property type="project" value="InterPro"/>
</dbReference>
<dbReference type="InterPro" id="IPR036291">
    <property type="entry name" value="NAD(P)-bd_dom_sf"/>
</dbReference>